<evidence type="ECO:0000313" key="11">
    <source>
        <dbReference type="Proteomes" id="UP000564629"/>
    </source>
</evidence>
<comment type="caution">
    <text evidence="8">The sequence shown here is derived from an EMBL/GenBank/DDBJ whole genome shotgun (WGS) entry which is preliminary data.</text>
</comment>
<dbReference type="RefSeq" id="WP_276509342.1">
    <property type="nucleotide sequence ID" value="NZ_BJVQ01000007.1"/>
</dbReference>
<gene>
    <name evidence="8" type="ORF">CHO01_08440</name>
    <name evidence="9" type="ORF">HNR08_000623</name>
</gene>
<dbReference type="EMBL" id="BJVQ01000007">
    <property type="protein sequence ID" value="GEL45728.1"/>
    <property type="molecule type" value="Genomic_DNA"/>
</dbReference>
<evidence type="ECO:0000259" key="6">
    <source>
        <dbReference type="PROSITE" id="PS50111"/>
    </source>
</evidence>
<evidence type="ECO:0000313" key="10">
    <source>
        <dbReference type="Proteomes" id="UP000321723"/>
    </source>
</evidence>
<keyword evidence="10" id="KW-1185">Reference proteome</keyword>
<dbReference type="Proteomes" id="UP000564629">
    <property type="component" value="Unassembled WGS sequence"/>
</dbReference>
<dbReference type="InterPro" id="IPR003660">
    <property type="entry name" value="HAMP_dom"/>
</dbReference>
<dbReference type="PANTHER" id="PTHR43531:SF11">
    <property type="entry name" value="METHYL-ACCEPTING CHEMOTAXIS PROTEIN 3"/>
    <property type="match status" value="1"/>
</dbReference>
<feature type="domain" description="Methyl-accepting transducer" evidence="6">
    <location>
        <begin position="96"/>
        <end position="265"/>
    </location>
</feature>
<dbReference type="SMART" id="SM00283">
    <property type="entry name" value="MA"/>
    <property type="match status" value="1"/>
</dbReference>
<evidence type="ECO:0000256" key="1">
    <source>
        <dbReference type="ARBA" id="ARBA00022500"/>
    </source>
</evidence>
<keyword evidence="2" id="KW-0812">Transmembrane</keyword>
<reference evidence="8 10" key="1">
    <citation type="submission" date="2019-07" db="EMBL/GenBank/DDBJ databases">
        <title>Whole genome shotgun sequence of Cellulomonas hominis NBRC 16055.</title>
        <authorList>
            <person name="Hosoyama A."/>
            <person name="Uohara A."/>
            <person name="Ohji S."/>
            <person name="Ichikawa N."/>
        </authorList>
    </citation>
    <scope>NUCLEOTIDE SEQUENCE [LARGE SCALE GENOMIC DNA]</scope>
    <source>
        <strain evidence="8 10">NBRC 16055</strain>
    </source>
</reference>
<protein>
    <submittedName>
        <fullName evidence="9">Methyl-accepting chemotaxis protein</fullName>
    </submittedName>
</protein>
<dbReference type="PROSITE" id="PS50111">
    <property type="entry name" value="CHEMOTAXIS_TRANSDUC_2"/>
    <property type="match status" value="1"/>
</dbReference>
<feature type="domain" description="HAMP" evidence="7">
    <location>
        <begin position="26"/>
        <end position="73"/>
    </location>
</feature>
<name>A0A511FD42_9CELL</name>
<reference evidence="9 11" key="2">
    <citation type="submission" date="2020-08" db="EMBL/GenBank/DDBJ databases">
        <title>Sequencing the genomes of 1000 actinobacteria strains.</title>
        <authorList>
            <person name="Klenk H.-P."/>
        </authorList>
    </citation>
    <scope>NUCLEOTIDE SEQUENCE [LARGE SCALE GENOMIC DNA]</scope>
    <source>
        <strain evidence="9 11">DSM 9581</strain>
    </source>
</reference>
<dbReference type="InterPro" id="IPR051310">
    <property type="entry name" value="MCP_chemotaxis"/>
</dbReference>
<keyword evidence="3" id="KW-0472">Membrane</keyword>
<dbReference type="Proteomes" id="UP000321723">
    <property type="component" value="Unassembled WGS sequence"/>
</dbReference>
<dbReference type="PANTHER" id="PTHR43531">
    <property type="entry name" value="PROTEIN ICFG"/>
    <property type="match status" value="1"/>
</dbReference>
<keyword evidence="5" id="KW-0807">Transducer</keyword>
<evidence type="ECO:0000259" key="7">
    <source>
        <dbReference type="PROSITE" id="PS50885"/>
    </source>
</evidence>
<comment type="similarity">
    <text evidence="4">Belongs to the methyl-accepting chemotaxis (MCP) protein family.</text>
</comment>
<keyword evidence="1" id="KW-0145">Chemotaxis</keyword>
<sequence>MSPLRRRAAAPAAEGPVVDDVTRASLEQIAAFCDRVAEGDLEDRLPVLDGDPAVQRARVSLNRLADLVDAYVRESQASLTAAGEGRFHRRFLRRGMPGAFRDGAVRIDAARAGLESAATRTARDQAERADLAERMVVVAARLADSAHGLTSSAATLAAAAQSATTAAHDSRTTVQGLTDTSAQIQEAAGLVKTIASRTRLLALNAAIEAARAGEAGRGFAVVADEVRTLADDSAGRSDDIARQVVAAQAAAEDAGRAIERIDEIIGGMSEQVGAVAAAAGGGDGAGLAELAEQLRAEITAFAALS</sequence>
<dbReference type="SUPFAM" id="SSF58104">
    <property type="entry name" value="Methyl-accepting chemotaxis protein (MCP) signaling domain"/>
    <property type="match status" value="1"/>
</dbReference>
<proteinExistence type="inferred from homology"/>
<accession>A0A511FD42</accession>
<evidence type="ECO:0000256" key="3">
    <source>
        <dbReference type="ARBA" id="ARBA00022989"/>
    </source>
</evidence>
<dbReference type="Pfam" id="PF00015">
    <property type="entry name" value="MCPsignal"/>
    <property type="match status" value="1"/>
</dbReference>
<evidence type="ECO:0000256" key="5">
    <source>
        <dbReference type="PROSITE-ProRule" id="PRU00284"/>
    </source>
</evidence>
<evidence type="ECO:0000256" key="2">
    <source>
        <dbReference type="ARBA" id="ARBA00022692"/>
    </source>
</evidence>
<dbReference type="GO" id="GO:0006935">
    <property type="term" value="P:chemotaxis"/>
    <property type="evidence" value="ECO:0007669"/>
    <property type="project" value="UniProtKB-KW"/>
</dbReference>
<evidence type="ECO:0000313" key="8">
    <source>
        <dbReference type="EMBL" id="GEL45728.1"/>
    </source>
</evidence>
<dbReference type="Gene3D" id="1.10.287.950">
    <property type="entry name" value="Methyl-accepting chemotaxis protein"/>
    <property type="match status" value="1"/>
</dbReference>
<organism evidence="8 10">
    <name type="scientific">Cellulomonas hominis</name>
    <dbReference type="NCBI Taxonomy" id="156981"/>
    <lineage>
        <taxon>Bacteria</taxon>
        <taxon>Bacillati</taxon>
        <taxon>Actinomycetota</taxon>
        <taxon>Actinomycetes</taxon>
        <taxon>Micrococcales</taxon>
        <taxon>Cellulomonadaceae</taxon>
        <taxon>Cellulomonas</taxon>
    </lineage>
</organism>
<dbReference type="GO" id="GO:0016020">
    <property type="term" value="C:membrane"/>
    <property type="evidence" value="ECO:0007669"/>
    <property type="project" value="InterPro"/>
</dbReference>
<evidence type="ECO:0000313" key="9">
    <source>
        <dbReference type="EMBL" id="MBB5471887.1"/>
    </source>
</evidence>
<dbReference type="GO" id="GO:0007165">
    <property type="term" value="P:signal transduction"/>
    <property type="evidence" value="ECO:0007669"/>
    <property type="project" value="UniProtKB-KW"/>
</dbReference>
<dbReference type="EMBL" id="JACHDN010000001">
    <property type="protein sequence ID" value="MBB5471887.1"/>
    <property type="molecule type" value="Genomic_DNA"/>
</dbReference>
<keyword evidence="3" id="KW-1133">Transmembrane helix</keyword>
<evidence type="ECO:0000256" key="4">
    <source>
        <dbReference type="ARBA" id="ARBA00029447"/>
    </source>
</evidence>
<dbReference type="AlphaFoldDB" id="A0A511FD42"/>
<dbReference type="InterPro" id="IPR004089">
    <property type="entry name" value="MCPsignal_dom"/>
</dbReference>
<dbReference type="PROSITE" id="PS50885">
    <property type="entry name" value="HAMP"/>
    <property type="match status" value="1"/>
</dbReference>